<sequence>MGFCGWADVNERNKIYHDNEWGVPVHDDKKMFEHLMLECMQCGLSWDLMLKKREVFRSCFDGFDYDKIAEYTDADIERILNTEDMIKSPRKIAAVINNARCFQKVREEFGSFCDYIWAYSGNKTILYSGHGKLGEKIPVSNGLSKTISKDLKKRGFKYVGEVTIYSHLQACGIINDHDETCPCYERINAANKTVNKRKDMEVY</sequence>
<evidence type="ECO:0000313" key="3">
    <source>
        <dbReference type="Proteomes" id="UP000182584"/>
    </source>
</evidence>
<dbReference type="Gene3D" id="1.10.340.30">
    <property type="entry name" value="Hypothetical protein, domain 2"/>
    <property type="match status" value="1"/>
</dbReference>
<protein>
    <submittedName>
        <fullName evidence="2">DNA-3-methyladenine glycosylase I</fullName>
    </submittedName>
</protein>
<dbReference type="RefSeq" id="WP_074758932.1">
    <property type="nucleotide sequence ID" value="NZ_FOGJ01000044.1"/>
</dbReference>
<feature type="binding site" evidence="1">
    <location>
        <position position="4"/>
    </location>
    <ligand>
        <name>Zn(2+)</name>
        <dbReference type="ChEBI" id="CHEBI:29105"/>
    </ligand>
</feature>
<feature type="binding site" evidence="1">
    <location>
        <position position="181"/>
    </location>
    <ligand>
        <name>Zn(2+)</name>
        <dbReference type="ChEBI" id="CHEBI:29105"/>
    </ligand>
</feature>
<dbReference type="GO" id="GO:0008725">
    <property type="term" value="F:DNA-3-methyladenine glycosylase activity"/>
    <property type="evidence" value="ECO:0007669"/>
    <property type="project" value="InterPro"/>
</dbReference>
<dbReference type="AlphaFoldDB" id="A0A1H9X5U6"/>
<keyword evidence="1" id="KW-0479">Metal-binding</keyword>
<dbReference type="PANTHER" id="PTHR30037:SF4">
    <property type="entry name" value="DNA-3-METHYLADENINE GLYCOSYLASE I"/>
    <property type="match status" value="1"/>
</dbReference>
<dbReference type="GO" id="GO:0006284">
    <property type="term" value="P:base-excision repair"/>
    <property type="evidence" value="ECO:0007669"/>
    <property type="project" value="InterPro"/>
</dbReference>
<dbReference type="PANTHER" id="PTHR30037">
    <property type="entry name" value="DNA-3-METHYLADENINE GLYCOSYLASE 1"/>
    <property type="match status" value="1"/>
</dbReference>
<evidence type="ECO:0000256" key="1">
    <source>
        <dbReference type="PIRSR" id="PIRSR605019-1"/>
    </source>
</evidence>
<dbReference type="Proteomes" id="UP000182584">
    <property type="component" value="Unassembled WGS sequence"/>
</dbReference>
<dbReference type="Pfam" id="PF03352">
    <property type="entry name" value="Adenine_glyco"/>
    <property type="match status" value="1"/>
</dbReference>
<gene>
    <name evidence="2" type="ORF">SAMN04487884_14420</name>
</gene>
<reference evidence="2 3" key="1">
    <citation type="submission" date="2016-10" db="EMBL/GenBank/DDBJ databases">
        <authorList>
            <person name="de Groot N.N."/>
        </authorList>
    </citation>
    <scope>NUCLEOTIDE SEQUENCE [LARGE SCALE GENOMIC DNA]</scope>
    <source>
        <strain evidence="2 3">AR40</strain>
    </source>
</reference>
<dbReference type="InterPro" id="IPR005019">
    <property type="entry name" value="Adenine_glyco"/>
</dbReference>
<keyword evidence="1" id="KW-0862">Zinc</keyword>
<proteinExistence type="predicted"/>
<dbReference type="InterPro" id="IPR052891">
    <property type="entry name" value="DNA-3mA_glycosylase"/>
</dbReference>
<accession>A0A1H9X5U6</accession>
<evidence type="ECO:0000313" key="2">
    <source>
        <dbReference type="EMBL" id="SES41449.1"/>
    </source>
</evidence>
<feature type="binding site" evidence="1">
    <location>
        <position position="17"/>
    </location>
    <ligand>
        <name>Zn(2+)</name>
        <dbReference type="ChEBI" id="CHEBI:29105"/>
    </ligand>
</feature>
<dbReference type="InterPro" id="IPR011257">
    <property type="entry name" value="DNA_glycosylase"/>
</dbReference>
<dbReference type="GO" id="GO:0046872">
    <property type="term" value="F:metal ion binding"/>
    <property type="evidence" value="ECO:0007669"/>
    <property type="project" value="UniProtKB-KW"/>
</dbReference>
<feature type="binding site" evidence="1">
    <location>
        <position position="177"/>
    </location>
    <ligand>
        <name>Zn(2+)</name>
        <dbReference type="ChEBI" id="CHEBI:29105"/>
    </ligand>
</feature>
<dbReference type="EMBL" id="FOGJ01000044">
    <property type="protein sequence ID" value="SES41449.1"/>
    <property type="molecule type" value="Genomic_DNA"/>
</dbReference>
<organism evidence="2 3">
    <name type="scientific">Butyrivibrio fibrisolvens</name>
    <dbReference type="NCBI Taxonomy" id="831"/>
    <lineage>
        <taxon>Bacteria</taxon>
        <taxon>Bacillati</taxon>
        <taxon>Bacillota</taxon>
        <taxon>Clostridia</taxon>
        <taxon>Lachnospirales</taxon>
        <taxon>Lachnospiraceae</taxon>
        <taxon>Butyrivibrio</taxon>
    </lineage>
</organism>
<name>A0A1H9X5U6_BUTFI</name>
<dbReference type="SUPFAM" id="SSF48150">
    <property type="entry name" value="DNA-glycosylase"/>
    <property type="match status" value="1"/>
</dbReference>
<dbReference type="OrthoDB" id="9807664at2"/>